<accession>A0A7R9JV76</accession>
<sequence>MDQCSQPTNHAVRHGTMQPISQVFNVHFLDRLITSSRENFYERERKPINFAGKASYRPLVLSHGPASYEPLVLSRSPASYGPLVLSHSPASYGPLVLSHDPASYGPLVLSHDPASYGPLVLSRGLASYEPLVLSRGPASYGPLVLSRGPASYGPLVLSHGPASYGPLVLSHSPASYGPLVLSYGLASYGPLVLSHSPASYGPLVLSHGPASYGPLGTITPLNKHYLFPGDHYTLQQALAIVPEDHYTPQQALAIVPEDHYTPQQALTIVSGDHYTSQQALAIVPKDHYTPQQALAIIPKDHYTPQKALAVVPKDHYTPQQALTVVPKDHYTPQKALAIVPKDHYTPQQALAIHSKGSLYPSTSTSSRSRSIKLAVISPFINEYNNPKAALDDSSVQWQSNSPMDRTQVDVLLFVYSEDARKVGGDLGAHRVLLPVRELGRLNLEEVNPHLRGGRVENHLGKTTPSSPDRDSNLDLPVLSGLAQHDWRVSQLRHRGGAPKTPSPRVTFNSTLNEEQEKGVNKIKEGERKEKVVEGVGGSFYWQGQKGLLSVGKQLTSVWNFNEVYPHLTGGRAENSLGKTTLIRLDRDSNLYLPVIGGLVYCETIWTPNNVIIVIDIAISDWYKGGGTRQTHEDRLCALVVRIPDLRSNGPGFDTRCFQMFL</sequence>
<dbReference type="AlphaFoldDB" id="A0A7R9JV76"/>
<organism evidence="1">
    <name type="scientific">Timema genevievae</name>
    <name type="common">Walking stick</name>
    <dbReference type="NCBI Taxonomy" id="629358"/>
    <lineage>
        <taxon>Eukaryota</taxon>
        <taxon>Metazoa</taxon>
        <taxon>Ecdysozoa</taxon>
        <taxon>Arthropoda</taxon>
        <taxon>Hexapoda</taxon>
        <taxon>Insecta</taxon>
        <taxon>Pterygota</taxon>
        <taxon>Neoptera</taxon>
        <taxon>Polyneoptera</taxon>
        <taxon>Phasmatodea</taxon>
        <taxon>Timematodea</taxon>
        <taxon>Timematoidea</taxon>
        <taxon>Timematidae</taxon>
        <taxon>Timema</taxon>
    </lineage>
</organism>
<name>A0A7R9JV76_TIMGE</name>
<gene>
    <name evidence="1" type="ORF">TGEB3V08_LOCUS3933</name>
</gene>
<protein>
    <submittedName>
        <fullName evidence="1">Uncharacterized protein</fullName>
    </submittedName>
</protein>
<proteinExistence type="predicted"/>
<evidence type="ECO:0000313" key="1">
    <source>
        <dbReference type="EMBL" id="CAD7590058.1"/>
    </source>
</evidence>
<dbReference type="EMBL" id="OE840310">
    <property type="protein sequence ID" value="CAD7590058.1"/>
    <property type="molecule type" value="Genomic_DNA"/>
</dbReference>
<reference evidence="1" key="1">
    <citation type="submission" date="2020-11" db="EMBL/GenBank/DDBJ databases">
        <authorList>
            <person name="Tran Van P."/>
        </authorList>
    </citation>
    <scope>NUCLEOTIDE SEQUENCE</scope>
</reference>